<dbReference type="InterPro" id="IPR012387">
    <property type="entry name" value="Trl1_fun"/>
</dbReference>
<evidence type="ECO:0000256" key="1">
    <source>
        <dbReference type="PIRNR" id="PIRNR019634"/>
    </source>
</evidence>
<dbReference type="GeneID" id="36548410"/>
<evidence type="ECO:0000259" key="4">
    <source>
        <dbReference type="Pfam" id="PF08302"/>
    </source>
</evidence>
<feature type="active site" description="N6-AMP-lysine intermediate" evidence="2">
    <location>
        <position position="117"/>
    </location>
</feature>
<dbReference type="Gene3D" id="3.40.50.300">
    <property type="entry name" value="P-loop containing nucleotide triphosphate hydrolases"/>
    <property type="match status" value="1"/>
</dbReference>
<dbReference type="SUPFAM" id="SSF52540">
    <property type="entry name" value="P-loop containing nucleoside triphosphate hydrolases"/>
    <property type="match status" value="1"/>
</dbReference>
<keyword evidence="8" id="KW-1185">Reference proteome</keyword>
<feature type="compositionally biased region" description="Pro residues" evidence="3">
    <location>
        <begin position="647"/>
        <end position="662"/>
    </location>
</feature>
<evidence type="ECO:0000259" key="6">
    <source>
        <dbReference type="Pfam" id="PF09511"/>
    </source>
</evidence>
<proteinExistence type="inferred from homology"/>
<dbReference type="PIRSF" id="PIRSF019634">
    <property type="entry name" value="tRNA_lig_yeast"/>
    <property type="match status" value="1"/>
</dbReference>
<dbReference type="Pfam" id="PF08303">
    <property type="entry name" value="tRNA_lig_kinase"/>
    <property type="match status" value="1"/>
</dbReference>
<evidence type="ECO:0000256" key="2">
    <source>
        <dbReference type="PIRSR" id="PIRSR019634-50"/>
    </source>
</evidence>
<dbReference type="InterPro" id="IPR019039">
    <property type="entry name" value="T4-Rnl1-like_N"/>
</dbReference>
<comment type="caution">
    <text evidence="7">The sequence shown here is derived from an EMBL/GenBank/DDBJ whole genome shotgun (WGS) entry which is preliminary data.</text>
</comment>
<dbReference type="PANTHER" id="PTHR32004">
    <property type="entry name" value="TRNA LIGASE"/>
    <property type="match status" value="1"/>
</dbReference>
<dbReference type="FunFam" id="3.40.50.300:FF:001690">
    <property type="entry name" value="tRNA ligase"/>
    <property type="match status" value="1"/>
</dbReference>
<accession>A0A2I1DBS5</accession>
<keyword evidence="1" id="KW-0819">tRNA processing</keyword>
<feature type="domain" description="tRNA ligase phosphodiesterase" evidence="4">
    <location>
        <begin position="664"/>
        <end position="821"/>
    </location>
</feature>
<dbReference type="OrthoDB" id="276239at2759"/>
<dbReference type="AlphaFoldDB" id="A0A2I1DBS5"/>
<feature type="domain" description="T4 RNA ligase 1-like N-terminal" evidence="6">
    <location>
        <begin position="66"/>
        <end position="299"/>
    </location>
</feature>
<gene>
    <name evidence="7" type="ORF">P168DRAFT_324749</name>
</gene>
<dbReference type="InterPro" id="IPR015965">
    <property type="entry name" value="tRNA_lig_PDEase"/>
</dbReference>
<protein>
    <recommendedName>
        <fullName evidence="1">tRNA ligase</fullName>
        <ecNumber evidence="1">6.5.1.3</ecNumber>
    </recommendedName>
</protein>
<dbReference type="GO" id="GO:0005634">
    <property type="term" value="C:nucleus"/>
    <property type="evidence" value="ECO:0007669"/>
    <property type="project" value="TreeGrafter"/>
</dbReference>
<dbReference type="GO" id="GO:0006388">
    <property type="term" value="P:tRNA splicing, via endonucleolytic cleavage and ligation"/>
    <property type="evidence" value="ECO:0007669"/>
    <property type="project" value="UniProtKB-UniRule"/>
</dbReference>
<dbReference type="GO" id="GO:0003972">
    <property type="term" value="F:RNA ligase (ATP) activity"/>
    <property type="evidence" value="ECO:0007669"/>
    <property type="project" value="UniProtKB-UniRule"/>
</dbReference>
<feature type="region of interest" description="Disordered" evidence="3">
    <location>
        <begin position="604"/>
        <end position="677"/>
    </location>
</feature>
<dbReference type="GO" id="GO:0051730">
    <property type="term" value="F:GTP-dependent polyribonucleotide 5'-hydroxyl-kinase activity"/>
    <property type="evidence" value="ECO:0007669"/>
    <property type="project" value="InterPro"/>
</dbReference>
<dbReference type="PANTHER" id="PTHR32004:SF1">
    <property type="entry name" value="TRNA LIGASE"/>
    <property type="match status" value="1"/>
</dbReference>
<evidence type="ECO:0000313" key="8">
    <source>
        <dbReference type="Proteomes" id="UP000234254"/>
    </source>
</evidence>
<dbReference type="InterPro" id="IPR015966">
    <property type="entry name" value="tRNA_lig_kin_fungi"/>
</dbReference>
<dbReference type="VEuPathDB" id="FungiDB:P168DRAFT_324749"/>
<organism evidence="7 8">
    <name type="scientific">Aspergillus campestris (strain IBT 28561)</name>
    <dbReference type="NCBI Taxonomy" id="1392248"/>
    <lineage>
        <taxon>Eukaryota</taxon>
        <taxon>Fungi</taxon>
        <taxon>Dikarya</taxon>
        <taxon>Ascomycota</taxon>
        <taxon>Pezizomycotina</taxon>
        <taxon>Eurotiomycetes</taxon>
        <taxon>Eurotiomycetidae</taxon>
        <taxon>Eurotiales</taxon>
        <taxon>Aspergillaceae</taxon>
        <taxon>Aspergillus</taxon>
        <taxon>Aspergillus subgen. Circumdati</taxon>
    </lineage>
</organism>
<dbReference type="GO" id="GO:0005524">
    <property type="term" value="F:ATP binding"/>
    <property type="evidence" value="ECO:0007669"/>
    <property type="project" value="UniProtKB-UniRule"/>
</dbReference>
<dbReference type="GO" id="GO:0008081">
    <property type="term" value="F:phosphoric diester hydrolase activity"/>
    <property type="evidence" value="ECO:0007669"/>
    <property type="project" value="InterPro"/>
</dbReference>
<dbReference type="EC" id="6.5.1.3" evidence="1"/>
<name>A0A2I1DBS5_ASPC2</name>
<dbReference type="InterPro" id="IPR027417">
    <property type="entry name" value="P-loop_NTPase"/>
</dbReference>
<reference evidence="7" key="1">
    <citation type="submission" date="2016-12" db="EMBL/GenBank/DDBJ databases">
        <title>The genomes of Aspergillus section Nigri reveals drivers in fungal speciation.</title>
        <authorList>
            <consortium name="DOE Joint Genome Institute"/>
            <person name="Vesth T.C."/>
            <person name="Nybo J."/>
            <person name="Theobald S."/>
            <person name="Brandl J."/>
            <person name="Frisvad J.C."/>
            <person name="Nielsen K.F."/>
            <person name="Lyhne E.K."/>
            <person name="Kogle M.E."/>
            <person name="Kuo A."/>
            <person name="Riley R."/>
            <person name="Clum A."/>
            <person name="Nolan M."/>
            <person name="Lipzen A."/>
            <person name="Salamov A."/>
            <person name="Henrissat B."/>
            <person name="Wiebenga A."/>
            <person name="De vries R.P."/>
            <person name="Grigoriev I.V."/>
            <person name="Mortensen U.H."/>
            <person name="Andersen M.R."/>
            <person name="Baker S.E."/>
        </authorList>
    </citation>
    <scope>NUCLEOTIDE SEQUENCE</scope>
    <source>
        <strain evidence="7">IBT 28561</strain>
    </source>
</reference>
<dbReference type="Pfam" id="PF08302">
    <property type="entry name" value="tRNA_lig_CPD"/>
    <property type="match status" value="2"/>
</dbReference>
<evidence type="ECO:0000256" key="3">
    <source>
        <dbReference type="SAM" id="MobiDB-lite"/>
    </source>
</evidence>
<feature type="domain" description="tRNA ligase kinase" evidence="5">
    <location>
        <begin position="388"/>
        <end position="549"/>
    </location>
</feature>
<dbReference type="Proteomes" id="UP000234254">
    <property type="component" value="Unassembled WGS sequence"/>
</dbReference>
<dbReference type="EMBL" id="MSFM01000002">
    <property type="protein sequence ID" value="PKY07320.1"/>
    <property type="molecule type" value="Genomic_DNA"/>
</dbReference>
<feature type="domain" description="tRNA ligase phosphodiesterase" evidence="4">
    <location>
        <begin position="552"/>
        <end position="619"/>
    </location>
</feature>
<keyword evidence="1 7" id="KW-0436">Ligase</keyword>
<dbReference type="Pfam" id="PF09511">
    <property type="entry name" value="RNA_lig_T4_1"/>
    <property type="match status" value="1"/>
</dbReference>
<comment type="similarity">
    <text evidence="1">Belongs to the TRL1 family.</text>
</comment>
<dbReference type="RefSeq" id="XP_024695914.1">
    <property type="nucleotide sequence ID" value="XM_024840886.1"/>
</dbReference>
<sequence length="825" mass="93472">MVHQDAKEVAELVDSLETASKRTKAEGKKNFVCKKSTFHVGPSQKTTVDSWKFMDWDYKRSDLPTYARGLFTTRRKDGTPEIAVRGYDKFFNVDEVNETKWRNIEMNTRGPYELSVKENGCIIFMSGMEDGTLLVCSKHSTGVRTDVSASHAQVGEQWAERHVQAVGKSVKDLAQELRRMNVTLVGELCDDSFEEHVLAYDESAAGIYVHGLNYNVPQFATCPGSEVHAFADKWGFKKAKFVTYDDLDSVKKFLDQCAETGTWDGRETEGFVVRCHMGRGGKAPFEDWFFKYKFEEPYLMYRQWRECTKAVIAGKVPNIKKHKQITEKYLQYARRRLAGNLKLAREYQQNHGIIALRDGFLKEQGLNGSEIIAMEHEAQSREDVDNVIITPIASLGCGKTTVALALTKLFGWGHIQNDNIPKQKNKGKKFSLDITNTLNEKPAVIADRNNHMRRERQQLMDDIFPILPNARFVALQYVHEPKGELLPGIREVTRKRVLDRGDNHQTIRAGSKDSQEIVGIMEGFLTRFEAVNTDRGPDKYFDQVLDLDVRASSRENLEIVVNALHSFYPQLIKQVPTAQELDDAIKWAMTEYEVQLDLSHQYPSNTKQKNKHANPTTTTTPTIPTKPPPTPNPRRPLQKNRILQHNPPDPGNNHPPPHPLPPGTDATKSRTYHHLSNTRRIQPTFHVTLIHRASKRDHPSTWASYTQQYIQRMHSKPESDPTITPTLGAARVRLERLVWDSRLMTFVARIMPPDHAEQEAWVCANAIPHVTVGTVSPDVKPKESGDLLQRWLEGGSGGDTGIWEAEIPGVKVVSGVVGEVMSRGK</sequence>
<comment type="catalytic activity">
    <reaction evidence="1">
        <text>ATP + (ribonucleotide)n-3'-hydroxyl + 5'-phospho-(ribonucleotide)m = (ribonucleotide)n+m + AMP + diphosphate.</text>
        <dbReference type="EC" id="6.5.1.3"/>
    </reaction>
</comment>
<feature type="compositionally biased region" description="Pro residues" evidence="3">
    <location>
        <begin position="624"/>
        <end position="634"/>
    </location>
</feature>
<evidence type="ECO:0000313" key="7">
    <source>
        <dbReference type="EMBL" id="PKY07320.1"/>
    </source>
</evidence>
<evidence type="ECO:0000259" key="5">
    <source>
        <dbReference type="Pfam" id="PF08303"/>
    </source>
</evidence>